<dbReference type="EMBL" id="JAUHPW010000001">
    <property type="protein sequence ID" value="MDN4474480.1"/>
    <property type="molecule type" value="Genomic_DNA"/>
</dbReference>
<keyword evidence="2" id="KW-1185">Reference proteome</keyword>
<evidence type="ECO:0000313" key="2">
    <source>
        <dbReference type="Proteomes" id="UP001172728"/>
    </source>
</evidence>
<protein>
    <submittedName>
        <fullName evidence="1">Uncharacterized protein</fullName>
    </submittedName>
</protein>
<reference evidence="1" key="1">
    <citation type="submission" date="2023-06" db="EMBL/GenBank/DDBJ databases">
        <title>Sysu t00192.</title>
        <authorList>
            <person name="Gao L."/>
            <person name="Fang B.-Z."/>
            <person name="Li W.-J."/>
        </authorList>
    </citation>
    <scope>NUCLEOTIDE SEQUENCE</scope>
    <source>
        <strain evidence="1">SYSU T00192</strain>
    </source>
</reference>
<dbReference type="RefSeq" id="WP_301130894.1">
    <property type="nucleotide sequence ID" value="NZ_JAUHPW010000001.1"/>
</dbReference>
<comment type="caution">
    <text evidence="1">The sequence shown here is derived from an EMBL/GenBank/DDBJ whole genome shotgun (WGS) entry which is preliminary data.</text>
</comment>
<evidence type="ECO:0000313" key="1">
    <source>
        <dbReference type="EMBL" id="MDN4474480.1"/>
    </source>
</evidence>
<gene>
    <name evidence="1" type="ORF">QQX09_01270</name>
</gene>
<name>A0ABT8G5R5_9MICO</name>
<accession>A0ABT8G5R5</accession>
<proteinExistence type="predicted"/>
<organism evidence="1 2">
    <name type="scientific">Demequina litoralis</name>
    <dbReference type="NCBI Taxonomy" id="3051660"/>
    <lineage>
        <taxon>Bacteria</taxon>
        <taxon>Bacillati</taxon>
        <taxon>Actinomycetota</taxon>
        <taxon>Actinomycetes</taxon>
        <taxon>Micrococcales</taxon>
        <taxon>Demequinaceae</taxon>
        <taxon>Demequina</taxon>
    </lineage>
</organism>
<sequence>MTNPRTPGIATETDYPELFDGYSYAVATHAMNQRLADNGGTICVFGNDPAWKIVHVTGSRCRAHNWIAGAEEVSGERAYELYRRERTASLDGQPRRLLFCATCTLVKEDSPHAHGAEAVATPRRYIGGASRTVAQPWPYVMTNEDVAERRRLFREGRA</sequence>
<dbReference type="Proteomes" id="UP001172728">
    <property type="component" value="Unassembled WGS sequence"/>
</dbReference>